<dbReference type="GO" id="GO:0036430">
    <property type="term" value="F:CMP kinase activity"/>
    <property type="evidence" value="ECO:0007669"/>
    <property type="project" value="RHEA"/>
</dbReference>
<comment type="subcellular location">
    <subcellularLocation>
        <location evidence="8">Cytoplasm</location>
    </subcellularLocation>
</comment>
<keyword evidence="4 8" id="KW-0418">Kinase</keyword>
<evidence type="ECO:0000256" key="8">
    <source>
        <dbReference type="HAMAP-Rule" id="MF_00238"/>
    </source>
</evidence>
<dbReference type="SUPFAM" id="SSF52540">
    <property type="entry name" value="P-loop containing nucleoside triphosphate hydrolases"/>
    <property type="match status" value="1"/>
</dbReference>
<keyword evidence="11" id="KW-1185">Reference proteome</keyword>
<comment type="catalytic activity">
    <reaction evidence="7 8">
        <text>CMP + ATP = CDP + ADP</text>
        <dbReference type="Rhea" id="RHEA:11600"/>
        <dbReference type="ChEBI" id="CHEBI:30616"/>
        <dbReference type="ChEBI" id="CHEBI:58069"/>
        <dbReference type="ChEBI" id="CHEBI:60377"/>
        <dbReference type="ChEBI" id="CHEBI:456216"/>
        <dbReference type="EC" id="2.7.4.25"/>
    </reaction>
</comment>
<evidence type="ECO:0000256" key="4">
    <source>
        <dbReference type="ARBA" id="ARBA00022777"/>
    </source>
</evidence>
<evidence type="ECO:0000256" key="5">
    <source>
        <dbReference type="ARBA" id="ARBA00022840"/>
    </source>
</evidence>
<dbReference type="EMBL" id="LR215039">
    <property type="protein sequence ID" value="VEU75998.1"/>
    <property type="molecule type" value="Genomic_DNA"/>
</dbReference>
<gene>
    <name evidence="8 10" type="primary">cmk</name>
    <name evidence="10" type="ORF">NCTC10179_00155</name>
</gene>
<dbReference type="AlphaFoldDB" id="A0A449B661"/>
<dbReference type="EC" id="2.7.4.25" evidence="8"/>
<dbReference type="GO" id="GO:0006220">
    <property type="term" value="P:pyrimidine nucleotide metabolic process"/>
    <property type="evidence" value="ECO:0007669"/>
    <property type="project" value="UniProtKB-UniRule"/>
</dbReference>
<evidence type="ECO:0000256" key="7">
    <source>
        <dbReference type="ARBA" id="ARBA00048478"/>
    </source>
</evidence>
<dbReference type="Proteomes" id="UP000289497">
    <property type="component" value="Chromosome"/>
</dbReference>
<feature type="binding site" evidence="8">
    <location>
        <begin position="9"/>
        <end position="17"/>
    </location>
    <ligand>
        <name>ATP</name>
        <dbReference type="ChEBI" id="CHEBI:30616"/>
    </ligand>
</feature>
<dbReference type="Pfam" id="PF02224">
    <property type="entry name" value="Cytidylate_kin"/>
    <property type="match status" value="1"/>
</dbReference>
<evidence type="ECO:0000313" key="11">
    <source>
        <dbReference type="Proteomes" id="UP000289497"/>
    </source>
</evidence>
<dbReference type="GO" id="GO:0005737">
    <property type="term" value="C:cytoplasm"/>
    <property type="evidence" value="ECO:0007669"/>
    <property type="project" value="UniProtKB-SubCell"/>
</dbReference>
<proteinExistence type="inferred from homology"/>
<dbReference type="KEGG" id="mcou:NCTC10179_00155"/>
<evidence type="ECO:0000256" key="6">
    <source>
        <dbReference type="ARBA" id="ARBA00047615"/>
    </source>
</evidence>
<name>A0A449B661_9BACT</name>
<organism evidence="10 11">
    <name type="scientific">Mycoplasmopsis columboralis</name>
    <dbReference type="NCBI Taxonomy" id="171282"/>
    <lineage>
        <taxon>Bacteria</taxon>
        <taxon>Bacillati</taxon>
        <taxon>Mycoplasmatota</taxon>
        <taxon>Mycoplasmoidales</taxon>
        <taxon>Metamycoplasmataceae</taxon>
        <taxon>Mycoplasmopsis</taxon>
    </lineage>
</organism>
<dbReference type="InterPro" id="IPR027417">
    <property type="entry name" value="P-loop_NTPase"/>
</dbReference>
<dbReference type="GO" id="GO:0005524">
    <property type="term" value="F:ATP binding"/>
    <property type="evidence" value="ECO:0007669"/>
    <property type="project" value="UniProtKB-UniRule"/>
</dbReference>
<keyword evidence="8" id="KW-0963">Cytoplasm</keyword>
<keyword evidence="3 8" id="KW-0547">Nucleotide-binding</keyword>
<accession>A0A449B661</accession>
<dbReference type="CDD" id="cd02020">
    <property type="entry name" value="CMPK"/>
    <property type="match status" value="1"/>
</dbReference>
<dbReference type="NCBIfam" id="TIGR00017">
    <property type="entry name" value="cmk"/>
    <property type="match status" value="1"/>
</dbReference>
<dbReference type="GO" id="GO:0036431">
    <property type="term" value="F:dCMP kinase activity"/>
    <property type="evidence" value="ECO:0007669"/>
    <property type="project" value="InterPro"/>
</dbReference>
<keyword evidence="5 8" id="KW-0067">ATP-binding</keyword>
<evidence type="ECO:0000256" key="1">
    <source>
        <dbReference type="ARBA" id="ARBA00009427"/>
    </source>
</evidence>
<dbReference type="HAMAP" id="MF_00238">
    <property type="entry name" value="Cytidyl_kinase_type1"/>
    <property type="match status" value="1"/>
</dbReference>
<evidence type="ECO:0000256" key="3">
    <source>
        <dbReference type="ARBA" id="ARBA00022741"/>
    </source>
</evidence>
<evidence type="ECO:0000313" key="10">
    <source>
        <dbReference type="EMBL" id="VEU75998.1"/>
    </source>
</evidence>
<comment type="catalytic activity">
    <reaction evidence="6 8">
        <text>dCMP + ATP = dCDP + ADP</text>
        <dbReference type="Rhea" id="RHEA:25094"/>
        <dbReference type="ChEBI" id="CHEBI:30616"/>
        <dbReference type="ChEBI" id="CHEBI:57566"/>
        <dbReference type="ChEBI" id="CHEBI:58593"/>
        <dbReference type="ChEBI" id="CHEBI:456216"/>
        <dbReference type="EC" id="2.7.4.25"/>
    </reaction>
</comment>
<reference evidence="10 11" key="1">
    <citation type="submission" date="2019-01" db="EMBL/GenBank/DDBJ databases">
        <authorList>
            <consortium name="Pathogen Informatics"/>
        </authorList>
    </citation>
    <scope>NUCLEOTIDE SEQUENCE [LARGE SCALE GENOMIC DNA]</scope>
    <source>
        <strain evidence="10 11">NCTC10179</strain>
    </source>
</reference>
<keyword evidence="2 8" id="KW-0808">Transferase</keyword>
<dbReference type="InterPro" id="IPR011994">
    <property type="entry name" value="Cytidylate_kinase_dom"/>
</dbReference>
<protein>
    <recommendedName>
        <fullName evidence="8">Cytidylate kinase</fullName>
        <shortName evidence="8">CK</shortName>
        <ecNumber evidence="8">2.7.4.25</ecNumber>
    </recommendedName>
    <alternativeName>
        <fullName evidence="8">Cytidine monophosphate kinase</fullName>
        <shortName evidence="8">CMP kinase</shortName>
    </alternativeName>
</protein>
<dbReference type="Gene3D" id="3.40.50.300">
    <property type="entry name" value="P-loop containing nucleotide triphosphate hydrolases"/>
    <property type="match status" value="1"/>
</dbReference>
<dbReference type="OrthoDB" id="9807434at2"/>
<dbReference type="InterPro" id="IPR003136">
    <property type="entry name" value="Cytidylate_kin"/>
</dbReference>
<feature type="domain" description="Cytidylate kinase" evidence="9">
    <location>
        <begin position="5"/>
        <end position="216"/>
    </location>
</feature>
<comment type="similarity">
    <text evidence="1 8">Belongs to the cytidylate kinase family. Type 1 subfamily.</text>
</comment>
<dbReference type="RefSeq" id="WP_084272213.1">
    <property type="nucleotide sequence ID" value="NZ_LR215039.1"/>
</dbReference>
<sequence length="224" mass="25613">MKVNIAIDGPGGAGKSTVSKAIADRLKYTFINSGSVYRAIAYNALKEGVNLKNKDEVLLTLQHGMIELAPEENVLLKGENVTKIIRNENVSLAAATVAKIQEVRDFVVEFIQEMTKKEKGFIIDGRDTTFKIMPHAEVKIFLWADAKERARRRYEQHQKMGYETSYEEVLYDIKQRDAQDMNREIDPLHKTEDSVLIDCTDMEFEEVIMKIIDLVDEKIKEENA</sequence>
<evidence type="ECO:0000259" key="9">
    <source>
        <dbReference type="Pfam" id="PF02224"/>
    </source>
</evidence>
<evidence type="ECO:0000256" key="2">
    <source>
        <dbReference type="ARBA" id="ARBA00022679"/>
    </source>
</evidence>